<dbReference type="Proteomes" id="UP000637906">
    <property type="component" value="Unassembled WGS sequence"/>
</dbReference>
<protein>
    <recommendedName>
        <fullName evidence="6">Ribosomal RNA small subunit methyltransferase A</fullName>
        <ecNumber evidence="6">2.1.1.182</ecNumber>
    </recommendedName>
    <alternativeName>
        <fullName evidence="6">16S rRNA (adenine(1518)-N(6)/adenine(1519)-N(6))-dimethyltransferase</fullName>
    </alternativeName>
    <alternativeName>
        <fullName evidence="6">16S rRNA dimethyladenosine transferase</fullName>
    </alternativeName>
    <alternativeName>
        <fullName evidence="6">16S rRNA dimethylase</fullName>
    </alternativeName>
    <alternativeName>
        <fullName evidence="6">S-adenosylmethionine-6-N', N'-adenosyl(rRNA) dimethyltransferase</fullName>
    </alternativeName>
</protein>
<dbReference type="InterPro" id="IPR023165">
    <property type="entry name" value="rRNA_Ade_diMease-like_C"/>
</dbReference>
<dbReference type="GO" id="GO:0052908">
    <property type="term" value="F:16S rRNA (adenine(1518)-N(6)/adenine(1519)-N(6))-dimethyltransferase activity"/>
    <property type="evidence" value="ECO:0007669"/>
    <property type="project" value="UniProtKB-EC"/>
</dbReference>
<dbReference type="InterPro" id="IPR020596">
    <property type="entry name" value="rRNA_Ade_Mease_Trfase_CS"/>
</dbReference>
<keyword evidence="10" id="KW-1185">Reference proteome</keyword>
<dbReference type="CDD" id="cd02440">
    <property type="entry name" value="AdoMet_MTases"/>
    <property type="match status" value="1"/>
</dbReference>
<dbReference type="GO" id="GO:0003723">
    <property type="term" value="F:RNA binding"/>
    <property type="evidence" value="ECO:0007669"/>
    <property type="project" value="UniProtKB-UniRule"/>
</dbReference>
<dbReference type="InterPro" id="IPR001737">
    <property type="entry name" value="KsgA/Erm"/>
</dbReference>
<feature type="binding site" evidence="6 7">
    <location>
        <position position="38"/>
    </location>
    <ligand>
        <name>S-adenosyl-L-methionine</name>
        <dbReference type="ChEBI" id="CHEBI:59789"/>
    </ligand>
</feature>
<keyword evidence="5 6" id="KW-0694">RNA-binding</keyword>
<dbReference type="InterPro" id="IPR011530">
    <property type="entry name" value="rRNA_adenine_dimethylase"/>
</dbReference>
<dbReference type="GO" id="GO:0005737">
    <property type="term" value="C:cytoplasm"/>
    <property type="evidence" value="ECO:0007669"/>
    <property type="project" value="UniProtKB-SubCell"/>
</dbReference>
<keyword evidence="3 6" id="KW-0808">Transferase</keyword>
<dbReference type="HAMAP" id="MF_00607">
    <property type="entry name" value="16SrRNA_methyltr_A"/>
    <property type="match status" value="1"/>
</dbReference>
<dbReference type="PROSITE" id="PS01131">
    <property type="entry name" value="RRNA_A_DIMETH"/>
    <property type="match status" value="1"/>
</dbReference>
<dbReference type="Gene3D" id="1.10.8.100">
    <property type="entry name" value="Ribosomal RNA adenine dimethylase-like, domain 2"/>
    <property type="match status" value="1"/>
</dbReference>
<evidence type="ECO:0000256" key="3">
    <source>
        <dbReference type="ARBA" id="ARBA00022679"/>
    </source>
</evidence>
<feature type="binding site" evidence="6 7">
    <location>
        <position position="13"/>
    </location>
    <ligand>
        <name>S-adenosyl-L-methionine</name>
        <dbReference type="ChEBI" id="CHEBI:59789"/>
    </ligand>
</feature>
<evidence type="ECO:0000256" key="1">
    <source>
        <dbReference type="ARBA" id="ARBA00022552"/>
    </source>
</evidence>
<evidence type="ECO:0000256" key="2">
    <source>
        <dbReference type="ARBA" id="ARBA00022603"/>
    </source>
</evidence>
<feature type="binding site" evidence="6 7">
    <location>
        <position position="105"/>
    </location>
    <ligand>
        <name>S-adenosyl-L-methionine</name>
        <dbReference type="ChEBI" id="CHEBI:59789"/>
    </ligand>
</feature>
<dbReference type="EC" id="2.1.1.182" evidence="6"/>
<evidence type="ECO:0000259" key="8">
    <source>
        <dbReference type="SMART" id="SM00650"/>
    </source>
</evidence>
<accession>A0A8J3HWC3</accession>
<evidence type="ECO:0000256" key="6">
    <source>
        <dbReference type="HAMAP-Rule" id="MF_00607"/>
    </source>
</evidence>
<keyword evidence="1 6" id="KW-0698">rRNA processing</keyword>
<comment type="caution">
    <text evidence="9">The sequence shown here is derived from an EMBL/GenBank/DDBJ whole genome shotgun (WGS) entry which is preliminary data.</text>
</comment>
<feature type="binding site" evidence="6 7">
    <location>
        <position position="86"/>
    </location>
    <ligand>
        <name>S-adenosyl-L-methionine</name>
        <dbReference type="ChEBI" id="CHEBI:59789"/>
    </ligand>
</feature>
<comment type="function">
    <text evidence="6">Specifically dimethylates two adjacent adenosines (A1518 and A1519) in the loop of a conserved hairpin near the 3'-end of 16S rRNA in the 30S particle. May play a critical role in biogenesis of 30S subunits.</text>
</comment>
<dbReference type="SMART" id="SM00650">
    <property type="entry name" value="rADc"/>
    <property type="match status" value="1"/>
</dbReference>
<evidence type="ECO:0000256" key="4">
    <source>
        <dbReference type="ARBA" id="ARBA00022691"/>
    </source>
</evidence>
<feature type="binding site" evidence="6 7">
    <location>
        <position position="60"/>
    </location>
    <ligand>
        <name>S-adenosyl-L-methionine</name>
        <dbReference type="ChEBI" id="CHEBI:59789"/>
    </ligand>
</feature>
<dbReference type="PROSITE" id="PS51689">
    <property type="entry name" value="SAM_RNA_A_N6_MT"/>
    <property type="match status" value="1"/>
</dbReference>
<evidence type="ECO:0000256" key="7">
    <source>
        <dbReference type="PROSITE-ProRule" id="PRU01026"/>
    </source>
</evidence>
<evidence type="ECO:0000313" key="9">
    <source>
        <dbReference type="EMBL" id="GHM59486.1"/>
    </source>
</evidence>
<dbReference type="FunFam" id="1.10.8.100:FF:000001">
    <property type="entry name" value="Ribosomal RNA small subunit methyltransferase A"/>
    <property type="match status" value="1"/>
</dbReference>
<evidence type="ECO:0000256" key="5">
    <source>
        <dbReference type="ARBA" id="ARBA00022884"/>
    </source>
</evidence>
<dbReference type="InterPro" id="IPR020598">
    <property type="entry name" value="rRNA_Ade_methylase_Trfase_N"/>
</dbReference>
<reference evidence="9 10" key="1">
    <citation type="journal article" date="2021" name="Microb. Ecol.">
        <title>Candidatus Mesenet longicola: Novel Endosymbionts of Brontispa longissima that Induce Cytoplasmic Incompatibility.</title>
        <authorList>
            <person name="Takano S."/>
            <person name="Gotoh Y."/>
            <person name="Hayashi T."/>
        </authorList>
    </citation>
    <scope>NUCLEOTIDE SEQUENCE [LARGE SCALE GENOMIC DNA]</scope>
    <source>
        <strain evidence="9">L5</strain>
    </source>
</reference>
<dbReference type="SUPFAM" id="SSF53335">
    <property type="entry name" value="S-adenosyl-L-methionine-dependent methyltransferases"/>
    <property type="match status" value="1"/>
</dbReference>
<dbReference type="AlphaFoldDB" id="A0A8J3HWC3"/>
<feature type="domain" description="Ribosomal RNA adenine methylase transferase N-terminal" evidence="8">
    <location>
        <begin position="18"/>
        <end position="190"/>
    </location>
</feature>
<evidence type="ECO:0000313" key="10">
    <source>
        <dbReference type="Proteomes" id="UP000637906"/>
    </source>
</evidence>
<gene>
    <name evidence="6 9" type="primary">rsmA</name>
    <name evidence="6" type="synonym">ksgA</name>
    <name evidence="9" type="ORF">sL5_04790</name>
</gene>
<organism evidence="9 10">
    <name type="scientific">Candidatus Mesenet longicola</name>
    <dbReference type="NCBI Taxonomy" id="1892558"/>
    <lineage>
        <taxon>Bacteria</taxon>
        <taxon>Pseudomonadati</taxon>
        <taxon>Pseudomonadota</taxon>
        <taxon>Alphaproteobacteria</taxon>
        <taxon>Rickettsiales</taxon>
        <taxon>Anaplasmataceae</taxon>
        <taxon>Candidatus Mesenet</taxon>
    </lineage>
</organism>
<sequence length="260" mass="29156">MIKPNKKLGQNFILSSDVTDKIAALAGDLSEFNVIEVGPGFGSLTRSILECNPKYLLSIEKDESLISKHSSLIENYDGKYQILNADALHVKEQELIDKPVKVIANLPYNVSVVLLLKWLEDINFFTSLTLMFQKEVADRIVAVPNSKSYGRLSILTQLFCDVKKEFDLKPEAFFPKPKVDSSIVTITPLPAPRFSVDICTLKKVMNTVFSKRRKMLSSSLKEISHNTDALLNAAEIEGNKRPEDLSIEQFCKLANALHIQ</sequence>
<comment type="similarity">
    <text evidence="6">Belongs to the class I-like SAM-binding methyltransferase superfamily. rRNA adenine N(6)-methyltransferase family. RsmA subfamily.</text>
</comment>
<dbReference type="PANTHER" id="PTHR11727:SF17">
    <property type="entry name" value="DIMETHYLADENOSINE TRANSFERASE 1, MITOCHONDRIAL"/>
    <property type="match status" value="1"/>
</dbReference>
<keyword evidence="4 6" id="KW-0949">S-adenosyl-L-methionine</keyword>
<keyword evidence="6" id="KW-0963">Cytoplasm</keyword>
<proteinExistence type="inferred from homology"/>
<name>A0A8J3HWC3_9RICK</name>
<dbReference type="Gene3D" id="3.40.50.150">
    <property type="entry name" value="Vaccinia Virus protein VP39"/>
    <property type="match status" value="1"/>
</dbReference>
<keyword evidence="2 6" id="KW-0489">Methyltransferase</keyword>
<comment type="catalytic activity">
    <reaction evidence="6">
        <text>adenosine(1518)/adenosine(1519) in 16S rRNA + 4 S-adenosyl-L-methionine = N(6)-dimethyladenosine(1518)/N(6)-dimethyladenosine(1519) in 16S rRNA + 4 S-adenosyl-L-homocysteine + 4 H(+)</text>
        <dbReference type="Rhea" id="RHEA:19609"/>
        <dbReference type="Rhea" id="RHEA-COMP:10232"/>
        <dbReference type="Rhea" id="RHEA-COMP:10233"/>
        <dbReference type="ChEBI" id="CHEBI:15378"/>
        <dbReference type="ChEBI" id="CHEBI:57856"/>
        <dbReference type="ChEBI" id="CHEBI:59789"/>
        <dbReference type="ChEBI" id="CHEBI:74411"/>
        <dbReference type="ChEBI" id="CHEBI:74493"/>
        <dbReference type="EC" id="2.1.1.182"/>
    </reaction>
</comment>
<dbReference type="EMBL" id="BNGU01000015">
    <property type="protein sequence ID" value="GHM59486.1"/>
    <property type="molecule type" value="Genomic_DNA"/>
</dbReference>
<dbReference type="Pfam" id="PF00398">
    <property type="entry name" value="RrnaAD"/>
    <property type="match status" value="1"/>
</dbReference>
<feature type="binding site" evidence="6 7">
    <location>
        <position position="11"/>
    </location>
    <ligand>
        <name>S-adenosyl-L-methionine</name>
        <dbReference type="ChEBI" id="CHEBI:59789"/>
    </ligand>
</feature>
<dbReference type="InterPro" id="IPR029063">
    <property type="entry name" value="SAM-dependent_MTases_sf"/>
</dbReference>
<comment type="subcellular location">
    <subcellularLocation>
        <location evidence="6">Cytoplasm</location>
    </subcellularLocation>
</comment>
<dbReference type="PANTHER" id="PTHR11727">
    <property type="entry name" value="DIMETHYLADENOSINE TRANSFERASE"/>
    <property type="match status" value="1"/>
</dbReference>
<dbReference type="NCBIfam" id="TIGR00755">
    <property type="entry name" value="ksgA"/>
    <property type="match status" value="1"/>
</dbReference>